<dbReference type="Pfam" id="PF00565">
    <property type="entry name" value="SNase"/>
    <property type="match status" value="1"/>
</dbReference>
<proteinExistence type="predicted"/>
<dbReference type="AlphaFoldDB" id="A0A644XIJ4"/>
<keyword evidence="2" id="KW-0255">Endonuclease</keyword>
<evidence type="ECO:0000313" key="5">
    <source>
        <dbReference type="EMBL" id="MPM15909.1"/>
    </source>
</evidence>
<evidence type="ECO:0000256" key="3">
    <source>
        <dbReference type="ARBA" id="ARBA00022801"/>
    </source>
</evidence>
<dbReference type="GO" id="GO:0004519">
    <property type="term" value="F:endonuclease activity"/>
    <property type="evidence" value="ECO:0007669"/>
    <property type="project" value="UniProtKB-KW"/>
</dbReference>
<name>A0A644XIJ4_9ZZZZ</name>
<keyword evidence="1" id="KW-0540">Nuclease</keyword>
<dbReference type="Gene3D" id="2.40.50.90">
    <property type="match status" value="1"/>
</dbReference>
<sequence length="155" mass="17342">MRFKTITLSIILLISSLCSGQSFRVKVVGISDGDTFTAINRDNLRLKFRIAGIDAPERRQPFSNVAKRALSDMIHGKTVVVDVLKTDGWGRHVARVSTQAIDDVGARMVEMGLAWSYTEFDTAYTPLEATARQKGIGLWKEPAPTPPWEWRKANH</sequence>
<protein>
    <recommendedName>
        <fullName evidence="4">TNase-like domain-containing protein</fullName>
    </recommendedName>
</protein>
<dbReference type="PANTHER" id="PTHR12302:SF3">
    <property type="entry name" value="SERINE_THREONINE-PROTEIN KINASE 31"/>
    <property type="match status" value="1"/>
</dbReference>
<organism evidence="5">
    <name type="scientific">bioreactor metagenome</name>
    <dbReference type="NCBI Taxonomy" id="1076179"/>
    <lineage>
        <taxon>unclassified sequences</taxon>
        <taxon>metagenomes</taxon>
        <taxon>ecological metagenomes</taxon>
    </lineage>
</organism>
<accession>A0A644XIJ4</accession>
<evidence type="ECO:0000256" key="1">
    <source>
        <dbReference type="ARBA" id="ARBA00022722"/>
    </source>
</evidence>
<keyword evidence="3" id="KW-0378">Hydrolase</keyword>
<evidence type="ECO:0000256" key="2">
    <source>
        <dbReference type="ARBA" id="ARBA00022759"/>
    </source>
</evidence>
<dbReference type="SMART" id="SM00318">
    <property type="entry name" value="SNc"/>
    <property type="match status" value="1"/>
</dbReference>
<reference evidence="5" key="1">
    <citation type="submission" date="2019-08" db="EMBL/GenBank/DDBJ databases">
        <authorList>
            <person name="Kucharzyk K."/>
            <person name="Murdoch R.W."/>
            <person name="Higgins S."/>
            <person name="Loffler F."/>
        </authorList>
    </citation>
    <scope>NUCLEOTIDE SEQUENCE</scope>
</reference>
<feature type="domain" description="TNase-like" evidence="4">
    <location>
        <begin position="21"/>
        <end position="141"/>
    </location>
</feature>
<comment type="caution">
    <text evidence="5">The sequence shown here is derived from an EMBL/GenBank/DDBJ whole genome shotgun (WGS) entry which is preliminary data.</text>
</comment>
<dbReference type="InterPro" id="IPR035437">
    <property type="entry name" value="SNase_OB-fold_sf"/>
</dbReference>
<gene>
    <name evidence="5" type="ORF">SDC9_62283</name>
</gene>
<dbReference type="PANTHER" id="PTHR12302">
    <property type="entry name" value="EBNA2 BINDING PROTEIN P100"/>
    <property type="match status" value="1"/>
</dbReference>
<dbReference type="InterPro" id="IPR016071">
    <property type="entry name" value="Staphylococal_nuclease_OB-fold"/>
</dbReference>
<evidence type="ECO:0000259" key="4">
    <source>
        <dbReference type="PROSITE" id="PS50830"/>
    </source>
</evidence>
<dbReference type="GO" id="GO:0016787">
    <property type="term" value="F:hydrolase activity"/>
    <property type="evidence" value="ECO:0007669"/>
    <property type="project" value="UniProtKB-KW"/>
</dbReference>
<dbReference type="SUPFAM" id="SSF50199">
    <property type="entry name" value="Staphylococcal nuclease"/>
    <property type="match status" value="1"/>
</dbReference>
<dbReference type="PROSITE" id="PS50830">
    <property type="entry name" value="TNASE_3"/>
    <property type="match status" value="1"/>
</dbReference>
<dbReference type="EMBL" id="VSSQ01002520">
    <property type="protein sequence ID" value="MPM15909.1"/>
    <property type="molecule type" value="Genomic_DNA"/>
</dbReference>